<name>A0A7Z2JKF1_9BURK</name>
<keyword evidence="2" id="KW-1185">Reference proteome</keyword>
<accession>A0A7Z2JKF1</accession>
<reference evidence="1 2" key="1">
    <citation type="submission" date="2019-12" db="EMBL/GenBank/DDBJ databases">
        <title>Paraburkholderia acidiphila 7Q-K02 sp. nov and Paraburkholderia acidisoli DHF22 sp. nov., two strains isolated from forest soil.</title>
        <authorList>
            <person name="Gao Z."/>
            <person name="Qiu L."/>
        </authorList>
    </citation>
    <scope>NUCLEOTIDE SEQUENCE [LARGE SCALE GENOMIC DNA]</scope>
    <source>
        <strain evidence="1 2">DHF22</strain>
    </source>
</reference>
<protein>
    <submittedName>
        <fullName evidence="1">Uncharacterized protein</fullName>
    </submittedName>
</protein>
<dbReference type="AlphaFoldDB" id="A0A7Z2JKF1"/>
<dbReference type="RefSeq" id="WP_158957719.1">
    <property type="nucleotide sequence ID" value="NZ_CP046916.1"/>
</dbReference>
<dbReference type="KEGG" id="pacs:FAZ98_31925"/>
<sequence>MSADKRSVATDALETLGTIIDGSQARDAIHLAVEPVIAAHNMEPGAHVGLMADGRASEIADKHVGIVDPFLKDGVCAGERFWLVVYPRQITSLRHVWEHPDFARSPDVTLAPQYSESEQWIRNFADRVSLQYDILMDGARDWVDSQKRGSWGEYLCFGGLLEGESVPDEFWPHYEAVTGEKVEETHRGSFFTCSC</sequence>
<dbReference type="OrthoDB" id="8480335at2"/>
<evidence type="ECO:0000313" key="2">
    <source>
        <dbReference type="Proteomes" id="UP000433577"/>
    </source>
</evidence>
<proteinExistence type="predicted"/>
<dbReference type="Proteomes" id="UP000433577">
    <property type="component" value="Chromosome 4"/>
</dbReference>
<dbReference type="EMBL" id="CP046916">
    <property type="protein sequence ID" value="QGZ66395.1"/>
    <property type="molecule type" value="Genomic_DNA"/>
</dbReference>
<organism evidence="1 2">
    <name type="scientific">Paraburkholderia acidisoli</name>
    <dbReference type="NCBI Taxonomy" id="2571748"/>
    <lineage>
        <taxon>Bacteria</taxon>
        <taxon>Pseudomonadati</taxon>
        <taxon>Pseudomonadota</taxon>
        <taxon>Betaproteobacteria</taxon>
        <taxon>Burkholderiales</taxon>
        <taxon>Burkholderiaceae</taxon>
        <taxon>Paraburkholderia</taxon>
    </lineage>
</organism>
<evidence type="ECO:0000313" key="1">
    <source>
        <dbReference type="EMBL" id="QGZ66395.1"/>
    </source>
</evidence>
<gene>
    <name evidence="1" type="ORF">FAZ98_31925</name>
</gene>